<evidence type="ECO:0000259" key="11">
    <source>
        <dbReference type="PROSITE" id="PS50157"/>
    </source>
</evidence>
<dbReference type="FunFam" id="3.30.160.60:FF:000064">
    <property type="entry name" value="Early growth response protein 3"/>
    <property type="match status" value="1"/>
</dbReference>
<feature type="domain" description="C2H2-type" evidence="11">
    <location>
        <begin position="12"/>
        <end position="39"/>
    </location>
</feature>
<evidence type="ECO:0000256" key="2">
    <source>
        <dbReference type="ARBA" id="ARBA00022723"/>
    </source>
</evidence>
<evidence type="ECO:0000256" key="10">
    <source>
        <dbReference type="PROSITE-ProRule" id="PRU00042"/>
    </source>
</evidence>
<dbReference type="GO" id="GO:0008270">
    <property type="term" value="F:zinc ion binding"/>
    <property type="evidence" value="ECO:0007669"/>
    <property type="project" value="UniProtKB-KW"/>
</dbReference>
<evidence type="ECO:0000256" key="3">
    <source>
        <dbReference type="ARBA" id="ARBA00022737"/>
    </source>
</evidence>
<comment type="subcellular location">
    <subcellularLocation>
        <location evidence="1">Nucleus</location>
    </subcellularLocation>
</comment>
<dbReference type="AlphaFoldDB" id="A0AAV4YC81"/>
<evidence type="ECO:0000256" key="4">
    <source>
        <dbReference type="ARBA" id="ARBA00022771"/>
    </source>
</evidence>
<keyword evidence="13" id="KW-1185">Reference proteome</keyword>
<dbReference type="Gene3D" id="3.30.160.60">
    <property type="entry name" value="Classic Zinc Finger"/>
    <property type="match status" value="2"/>
</dbReference>
<accession>A0AAV4YC81</accession>
<dbReference type="Proteomes" id="UP001054945">
    <property type="component" value="Unassembled WGS sequence"/>
</dbReference>
<keyword evidence="6" id="KW-0805">Transcription regulation</keyword>
<keyword evidence="4 10" id="KW-0863">Zinc-finger</keyword>
<dbReference type="PANTHER" id="PTHR23235:SF120">
    <property type="entry name" value="KRUPPEL-LIKE FACTOR 15"/>
    <property type="match status" value="1"/>
</dbReference>
<dbReference type="InterPro" id="IPR036236">
    <property type="entry name" value="Znf_C2H2_sf"/>
</dbReference>
<dbReference type="PROSITE" id="PS50157">
    <property type="entry name" value="ZINC_FINGER_C2H2_2"/>
    <property type="match status" value="2"/>
</dbReference>
<dbReference type="GO" id="GO:0000978">
    <property type="term" value="F:RNA polymerase II cis-regulatory region sequence-specific DNA binding"/>
    <property type="evidence" value="ECO:0007669"/>
    <property type="project" value="TreeGrafter"/>
</dbReference>
<evidence type="ECO:0000256" key="7">
    <source>
        <dbReference type="ARBA" id="ARBA00023125"/>
    </source>
</evidence>
<keyword evidence="9" id="KW-0539">Nucleus</keyword>
<sequence length="82" mass="9609">MDVPQKMKKPLYEYSKCPMIFRRKDYLESHERCHNVEKPYVCNFCDKAFTPSDRLGDHIRTHTGEKPYSCWSVVKASLPVAA</sequence>
<evidence type="ECO:0000313" key="12">
    <source>
        <dbReference type="EMBL" id="GIZ04534.1"/>
    </source>
</evidence>
<dbReference type="PANTHER" id="PTHR23235">
    <property type="entry name" value="KRUEPPEL-LIKE TRANSCRIPTION FACTOR"/>
    <property type="match status" value="1"/>
</dbReference>
<feature type="domain" description="C2H2-type" evidence="11">
    <location>
        <begin position="40"/>
        <end position="67"/>
    </location>
</feature>
<organism evidence="12 13">
    <name type="scientific">Caerostris extrusa</name>
    <name type="common">Bark spider</name>
    <name type="synonym">Caerostris bankana</name>
    <dbReference type="NCBI Taxonomy" id="172846"/>
    <lineage>
        <taxon>Eukaryota</taxon>
        <taxon>Metazoa</taxon>
        <taxon>Ecdysozoa</taxon>
        <taxon>Arthropoda</taxon>
        <taxon>Chelicerata</taxon>
        <taxon>Arachnida</taxon>
        <taxon>Araneae</taxon>
        <taxon>Araneomorphae</taxon>
        <taxon>Entelegynae</taxon>
        <taxon>Araneoidea</taxon>
        <taxon>Araneidae</taxon>
        <taxon>Caerostris</taxon>
    </lineage>
</organism>
<evidence type="ECO:0000256" key="6">
    <source>
        <dbReference type="ARBA" id="ARBA00023015"/>
    </source>
</evidence>
<name>A0AAV4YC81_CAEEX</name>
<dbReference type="GO" id="GO:0000981">
    <property type="term" value="F:DNA-binding transcription factor activity, RNA polymerase II-specific"/>
    <property type="evidence" value="ECO:0007669"/>
    <property type="project" value="TreeGrafter"/>
</dbReference>
<keyword evidence="3" id="KW-0677">Repeat</keyword>
<dbReference type="EMBL" id="BPLR01019099">
    <property type="protein sequence ID" value="GIZ04534.1"/>
    <property type="molecule type" value="Genomic_DNA"/>
</dbReference>
<evidence type="ECO:0000256" key="8">
    <source>
        <dbReference type="ARBA" id="ARBA00023163"/>
    </source>
</evidence>
<comment type="caution">
    <text evidence="12">The sequence shown here is derived from an EMBL/GenBank/DDBJ whole genome shotgun (WGS) entry which is preliminary data.</text>
</comment>
<reference evidence="12 13" key="1">
    <citation type="submission" date="2021-06" db="EMBL/GenBank/DDBJ databases">
        <title>Caerostris extrusa draft genome.</title>
        <authorList>
            <person name="Kono N."/>
            <person name="Arakawa K."/>
        </authorList>
    </citation>
    <scope>NUCLEOTIDE SEQUENCE [LARGE SCALE GENOMIC DNA]</scope>
</reference>
<keyword evidence="7" id="KW-0238">DNA-binding</keyword>
<evidence type="ECO:0000313" key="13">
    <source>
        <dbReference type="Proteomes" id="UP001054945"/>
    </source>
</evidence>
<dbReference type="PROSITE" id="PS00028">
    <property type="entry name" value="ZINC_FINGER_C2H2_1"/>
    <property type="match status" value="1"/>
</dbReference>
<dbReference type="SUPFAM" id="SSF57667">
    <property type="entry name" value="beta-beta-alpha zinc fingers"/>
    <property type="match status" value="1"/>
</dbReference>
<gene>
    <name evidence="12" type="ORF">CEXT_267771</name>
</gene>
<proteinExistence type="predicted"/>
<protein>
    <recommendedName>
        <fullName evidence="11">C2H2-type domain-containing protein</fullName>
    </recommendedName>
</protein>
<evidence type="ECO:0000256" key="5">
    <source>
        <dbReference type="ARBA" id="ARBA00022833"/>
    </source>
</evidence>
<dbReference type="InterPro" id="IPR013087">
    <property type="entry name" value="Znf_C2H2_type"/>
</dbReference>
<keyword evidence="8" id="KW-0804">Transcription</keyword>
<dbReference type="Pfam" id="PF00096">
    <property type="entry name" value="zf-C2H2"/>
    <property type="match status" value="1"/>
</dbReference>
<evidence type="ECO:0000256" key="9">
    <source>
        <dbReference type="ARBA" id="ARBA00023242"/>
    </source>
</evidence>
<dbReference type="SMART" id="SM00355">
    <property type="entry name" value="ZnF_C2H2"/>
    <property type="match status" value="2"/>
</dbReference>
<keyword evidence="2" id="KW-0479">Metal-binding</keyword>
<evidence type="ECO:0000256" key="1">
    <source>
        <dbReference type="ARBA" id="ARBA00004123"/>
    </source>
</evidence>
<dbReference type="GO" id="GO:0005634">
    <property type="term" value="C:nucleus"/>
    <property type="evidence" value="ECO:0007669"/>
    <property type="project" value="UniProtKB-SubCell"/>
</dbReference>
<keyword evidence="5" id="KW-0862">Zinc</keyword>